<evidence type="ECO:0000256" key="1">
    <source>
        <dbReference type="ARBA" id="ARBA00022614"/>
    </source>
</evidence>
<dbReference type="Pfam" id="PF12799">
    <property type="entry name" value="LRR_4"/>
    <property type="match status" value="1"/>
</dbReference>
<comment type="caution">
    <text evidence="6">The sequence shown here is derived from an EMBL/GenBank/DDBJ whole genome shotgun (WGS) entry which is preliminary data.</text>
</comment>
<evidence type="ECO:0000256" key="2">
    <source>
        <dbReference type="ARBA" id="ARBA00022737"/>
    </source>
</evidence>
<feature type="compositionally biased region" description="Basic residues" evidence="3">
    <location>
        <begin position="686"/>
        <end position="696"/>
    </location>
</feature>
<dbReference type="SUPFAM" id="SSF52058">
    <property type="entry name" value="L domain-like"/>
    <property type="match status" value="1"/>
</dbReference>
<sequence>MLPIRTILVLIFLAQHVFGACPWLCLCYLKETPIKVDCSGVGFSKFPGEIDSRVQQVDLKDNKIESIRNLNTYTELEYLDLSDNKINSISSTAFKKLTKLKYLDLSNNSFTDWSQIKARSLLASTTRLTTLKLSHNSLKIFTAIEGNLFIESSSLEELHLKSCEIKSFDGNSLKNFTKLKYLDLSHNPIRWLNNLYSKTLTYLDVSHCLLDSINPYALINLPGITTLKLSGNSEFDMNIGNLTSGSLQSFEAAHCSLTSPGLAGLPNVTYANLRGNKIEKLNERAFSRNRVLVELDLSLNDIKEIHPFAFVAARQLAFVNLSSNSLKYNIPWNSFSSNINLKALDLSRNQLESVGNLSILALEYLDLSQCSIKDIKKDSLTGLPWLQHLNLSNNPLKNIPNDIQSWSLRNIDFSYCRLSVVTNETFRRFPEIGTINLTGNRFTKPFKTYMFEFNDRLESLKLGDNPWICNCSSRDFKSFWDFLKSYPVKVKSYEEKDVKCMSPDTLAGQSWISACYLEWYPVIELETSNFGIPHYGSVLIVIVIVIAGIFAVIGAIKHGIKQRIKHEEEEMQREMVEALQIQARIVHQRRQTFPLLEVEDTELRTPRPPVRARTESELTQPPTYEEAIQMMASSREDVVSSENVAGVSGQRQAHSDDDDDDDENGQSYSIGSELSDSDSDEEQIRINRKKQSHNSL</sequence>
<keyword evidence="4" id="KW-1133">Transmembrane helix</keyword>
<dbReference type="InterPro" id="IPR032675">
    <property type="entry name" value="LRR_dom_sf"/>
</dbReference>
<dbReference type="PROSITE" id="PS51450">
    <property type="entry name" value="LRR"/>
    <property type="match status" value="6"/>
</dbReference>
<name>A0AAD8EIX3_DIPPU</name>
<protein>
    <submittedName>
        <fullName evidence="6">Uncharacterized protein</fullName>
    </submittedName>
</protein>
<reference evidence="6" key="2">
    <citation type="submission" date="2023-05" db="EMBL/GenBank/DDBJ databases">
        <authorList>
            <person name="Fouks B."/>
        </authorList>
    </citation>
    <scope>NUCLEOTIDE SEQUENCE</scope>
    <source>
        <strain evidence="6">Stay&amp;Tobe</strain>
        <tissue evidence="6">Testes</tissue>
    </source>
</reference>
<keyword evidence="5" id="KW-0732">Signal</keyword>
<proteinExistence type="predicted"/>
<dbReference type="EMBL" id="JASPKZ010003862">
    <property type="protein sequence ID" value="KAJ9591644.1"/>
    <property type="molecule type" value="Genomic_DNA"/>
</dbReference>
<reference evidence="6" key="1">
    <citation type="journal article" date="2023" name="IScience">
        <title>Live-bearing cockroach genome reveals convergent evolutionary mechanisms linked to viviparity in insects and beyond.</title>
        <authorList>
            <person name="Fouks B."/>
            <person name="Harrison M.C."/>
            <person name="Mikhailova A.A."/>
            <person name="Marchal E."/>
            <person name="English S."/>
            <person name="Carruthers M."/>
            <person name="Jennings E.C."/>
            <person name="Chiamaka E.L."/>
            <person name="Frigard R.A."/>
            <person name="Pippel M."/>
            <person name="Attardo G.M."/>
            <person name="Benoit J.B."/>
            <person name="Bornberg-Bauer E."/>
            <person name="Tobe S.S."/>
        </authorList>
    </citation>
    <scope>NUCLEOTIDE SEQUENCE</scope>
    <source>
        <strain evidence="6">Stay&amp;Tobe</strain>
    </source>
</reference>
<dbReference type="Proteomes" id="UP001233999">
    <property type="component" value="Unassembled WGS sequence"/>
</dbReference>
<accession>A0AAD8EIX3</accession>
<dbReference type="InterPro" id="IPR003591">
    <property type="entry name" value="Leu-rich_rpt_typical-subtyp"/>
</dbReference>
<dbReference type="SMART" id="SM00365">
    <property type="entry name" value="LRR_SD22"/>
    <property type="match status" value="6"/>
</dbReference>
<dbReference type="Pfam" id="PF13516">
    <property type="entry name" value="LRR_6"/>
    <property type="match status" value="1"/>
</dbReference>
<dbReference type="SMART" id="SM00369">
    <property type="entry name" value="LRR_TYP"/>
    <property type="match status" value="7"/>
</dbReference>
<dbReference type="PANTHER" id="PTHR45712:SF22">
    <property type="entry name" value="INSULIN-LIKE GROWTH FACTOR-BINDING PROTEIN COMPLEX ACID LABILE SUBUNIT"/>
    <property type="match status" value="1"/>
</dbReference>
<dbReference type="PRINTS" id="PR00019">
    <property type="entry name" value="LEURICHRPT"/>
</dbReference>
<organism evidence="6 7">
    <name type="scientific">Diploptera punctata</name>
    <name type="common">Pacific beetle cockroach</name>
    <dbReference type="NCBI Taxonomy" id="6984"/>
    <lineage>
        <taxon>Eukaryota</taxon>
        <taxon>Metazoa</taxon>
        <taxon>Ecdysozoa</taxon>
        <taxon>Arthropoda</taxon>
        <taxon>Hexapoda</taxon>
        <taxon>Insecta</taxon>
        <taxon>Pterygota</taxon>
        <taxon>Neoptera</taxon>
        <taxon>Polyneoptera</taxon>
        <taxon>Dictyoptera</taxon>
        <taxon>Blattodea</taxon>
        <taxon>Blaberoidea</taxon>
        <taxon>Blaberidae</taxon>
        <taxon>Diplopterinae</taxon>
        <taxon>Diploptera</taxon>
    </lineage>
</organism>
<evidence type="ECO:0000256" key="3">
    <source>
        <dbReference type="SAM" id="MobiDB-lite"/>
    </source>
</evidence>
<dbReference type="SUPFAM" id="SSF52047">
    <property type="entry name" value="RNI-like"/>
    <property type="match status" value="1"/>
</dbReference>
<dbReference type="InterPro" id="IPR050333">
    <property type="entry name" value="SLRP"/>
</dbReference>
<keyword evidence="7" id="KW-1185">Reference proteome</keyword>
<feature type="transmembrane region" description="Helical" evidence="4">
    <location>
        <begin position="535"/>
        <end position="556"/>
    </location>
</feature>
<keyword evidence="1" id="KW-0433">Leucine-rich repeat</keyword>
<dbReference type="PROSITE" id="PS51257">
    <property type="entry name" value="PROKAR_LIPOPROTEIN"/>
    <property type="match status" value="1"/>
</dbReference>
<evidence type="ECO:0000313" key="6">
    <source>
        <dbReference type="EMBL" id="KAJ9591644.1"/>
    </source>
</evidence>
<dbReference type="Pfam" id="PF13855">
    <property type="entry name" value="LRR_8"/>
    <property type="match status" value="3"/>
</dbReference>
<evidence type="ECO:0000256" key="4">
    <source>
        <dbReference type="SAM" id="Phobius"/>
    </source>
</evidence>
<feature type="region of interest" description="Disordered" evidence="3">
    <location>
        <begin position="599"/>
        <end position="696"/>
    </location>
</feature>
<keyword evidence="4" id="KW-0812">Transmembrane</keyword>
<feature type="chain" id="PRO_5041934729" evidence="5">
    <location>
        <begin position="20"/>
        <end position="696"/>
    </location>
</feature>
<keyword evidence="4" id="KW-0472">Membrane</keyword>
<keyword evidence="2" id="KW-0677">Repeat</keyword>
<gene>
    <name evidence="6" type="ORF">L9F63_001858</name>
</gene>
<dbReference type="InterPro" id="IPR025875">
    <property type="entry name" value="Leu-rich_rpt_4"/>
</dbReference>
<feature type="signal peptide" evidence="5">
    <location>
        <begin position="1"/>
        <end position="19"/>
    </location>
</feature>
<dbReference type="PANTHER" id="PTHR45712">
    <property type="entry name" value="AGAP008170-PA"/>
    <property type="match status" value="1"/>
</dbReference>
<dbReference type="AlphaFoldDB" id="A0AAD8EIX3"/>
<evidence type="ECO:0000256" key="5">
    <source>
        <dbReference type="SAM" id="SignalP"/>
    </source>
</evidence>
<dbReference type="InterPro" id="IPR001611">
    <property type="entry name" value="Leu-rich_rpt"/>
</dbReference>
<dbReference type="Gene3D" id="3.80.10.10">
    <property type="entry name" value="Ribonuclease Inhibitor"/>
    <property type="match status" value="3"/>
</dbReference>
<evidence type="ECO:0000313" key="7">
    <source>
        <dbReference type="Proteomes" id="UP001233999"/>
    </source>
</evidence>